<evidence type="ECO:0000313" key="2">
    <source>
        <dbReference type="Proteomes" id="UP000001933"/>
    </source>
</evidence>
<reference evidence="1 2" key="1">
    <citation type="journal article" date="2007" name="Proc. Natl. Acad. Sci. U.S.A.">
        <title>The genome of Syntrophus aciditrophicus: life at the thermodynamic limit of microbial growth.</title>
        <authorList>
            <person name="McInerney M.J."/>
            <person name="Rohlin L."/>
            <person name="Mouttaki H."/>
            <person name="Kim U."/>
            <person name="Krupp R.S."/>
            <person name="Rios-Hernandez L."/>
            <person name="Sieber J."/>
            <person name="Struchtemeyer C.G."/>
            <person name="Bhattacharyya A."/>
            <person name="Campbell J.W."/>
            <person name="Gunsalus R.P."/>
        </authorList>
    </citation>
    <scope>NUCLEOTIDE SEQUENCE [LARGE SCALE GENOMIC DNA]</scope>
    <source>
        <strain evidence="1 2">SB</strain>
    </source>
</reference>
<proteinExistence type="predicted"/>
<dbReference type="STRING" id="56780.SYN_02011"/>
<sequence>MLSHGFLLHFLILQEDSTASGMEKFLYGRSFPGILYFTLFLFRDNNASILEHSDSP</sequence>
<dbReference type="Proteomes" id="UP000001933">
    <property type="component" value="Chromosome"/>
</dbReference>
<dbReference type="KEGG" id="sat:SYN_02011"/>
<gene>
    <name evidence="1" type="ORF">SYN_02011</name>
</gene>
<dbReference type="EMBL" id="CP000252">
    <property type="protein sequence ID" value="ABC77639.1"/>
    <property type="molecule type" value="Genomic_DNA"/>
</dbReference>
<protein>
    <submittedName>
        <fullName evidence="1">Hypothetical cytosolic protein</fullName>
    </submittedName>
</protein>
<dbReference type="AlphaFoldDB" id="Q2LU80"/>
<name>Q2LU80_SYNAS</name>
<keyword evidence="2" id="KW-1185">Reference proteome</keyword>
<organism evidence="1 2">
    <name type="scientific">Syntrophus aciditrophicus (strain SB)</name>
    <dbReference type="NCBI Taxonomy" id="56780"/>
    <lineage>
        <taxon>Bacteria</taxon>
        <taxon>Pseudomonadati</taxon>
        <taxon>Thermodesulfobacteriota</taxon>
        <taxon>Syntrophia</taxon>
        <taxon>Syntrophales</taxon>
        <taxon>Syntrophaceae</taxon>
        <taxon>Syntrophus</taxon>
    </lineage>
</organism>
<evidence type="ECO:0000313" key="1">
    <source>
        <dbReference type="EMBL" id="ABC77639.1"/>
    </source>
</evidence>
<accession>Q2LU80</accession>
<dbReference type="InParanoid" id="Q2LU80"/>
<dbReference type="HOGENOM" id="CLU_3012651_0_0_7"/>